<feature type="compositionally biased region" description="Basic and acidic residues" evidence="1">
    <location>
        <begin position="257"/>
        <end position="270"/>
    </location>
</feature>
<reference evidence="3" key="2">
    <citation type="submission" date="2019-07" db="EMBL/GenBank/DDBJ databases">
        <authorList>
            <person name="Seetharam A."/>
            <person name="Woodhouse M."/>
            <person name="Cannon E."/>
        </authorList>
    </citation>
    <scope>NUCLEOTIDE SEQUENCE [LARGE SCALE GENOMIC DNA]</scope>
    <source>
        <strain evidence="3">cv. B73</strain>
    </source>
</reference>
<feature type="compositionally biased region" description="Basic residues" evidence="1">
    <location>
        <begin position="401"/>
        <end position="421"/>
    </location>
</feature>
<evidence type="ECO:0000256" key="2">
    <source>
        <dbReference type="SAM" id="Phobius"/>
    </source>
</evidence>
<reference evidence="3" key="3">
    <citation type="submission" date="2021-05" db="UniProtKB">
        <authorList>
            <consortium name="EnsemblPlants"/>
        </authorList>
    </citation>
    <scope>IDENTIFICATION</scope>
    <source>
        <strain evidence="3">cv. B73</strain>
    </source>
</reference>
<organism evidence="3 4">
    <name type="scientific">Zea mays</name>
    <name type="common">Maize</name>
    <dbReference type="NCBI Taxonomy" id="4577"/>
    <lineage>
        <taxon>Eukaryota</taxon>
        <taxon>Viridiplantae</taxon>
        <taxon>Streptophyta</taxon>
        <taxon>Embryophyta</taxon>
        <taxon>Tracheophyta</taxon>
        <taxon>Spermatophyta</taxon>
        <taxon>Magnoliopsida</taxon>
        <taxon>Liliopsida</taxon>
        <taxon>Poales</taxon>
        <taxon>Poaceae</taxon>
        <taxon>PACMAD clade</taxon>
        <taxon>Panicoideae</taxon>
        <taxon>Andropogonodae</taxon>
        <taxon>Andropogoneae</taxon>
        <taxon>Tripsacinae</taxon>
        <taxon>Zea</taxon>
    </lineage>
</organism>
<keyword evidence="2" id="KW-1133">Transmembrane helix</keyword>
<dbReference type="Proteomes" id="UP000007305">
    <property type="component" value="Chromosome 4"/>
</dbReference>
<feature type="region of interest" description="Disordered" evidence="1">
    <location>
        <begin position="365"/>
        <end position="431"/>
    </location>
</feature>
<dbReference type="Gramene" id="Zm00001eb174900_T001">
    <property type="protein sequence ID" value="Zm00001eb174900_P001"/>
    <property type="gene ID" value="Zm00001eb174900"/>
</dbReference>
<dbReference type="EnsemblPlants" id="Zm00001eb174900_T001">
    <property type="protein sequence ID" value="Zm00001eb174900_P001"/>
    <property type="gene ID" value="Zm00001eb174900"/>
</dbReference>
<accession>A0A804NP04</accession>
<evidence type="ECO:0000313" key="3">
    <source>
        <dbReference type="EnsemblPlants" id="Zm00001eb174900_P001"/>
    </source>
</evidence>
<keyword evidence="2" id="KW-0472">Membrane</keyword>
<gene>
    <name evidence="3" type="primary">LOC103653190</name>
</gene>
<feature type="compositionally biased region" description="Basic residues" evidence="1">
    <location>
        <begin position="380"/>
        <end position="390"/>
    </location>
</feature>
<proteinExistence type="predicted"/>
<evidence type="ECO:0000256" key="1">
    <source>
        <dbReference type="SAM" id="MobiDB-lite"/>
    </source>
</evidence>
<protein>
    <submittedName>
        <fullName evidence="3">Uncharacterized protein</fullName>
    </submittedName>
</protein>
<feature type="transmembrane region" description="Helical" evidence="2">
    <location>
        <begin position="12"/>
        <end position="29"/>
    </location>
</feature>
<feature type="compositionally biased region" description="Basic and acidic residues" evidence="1">
    <location>
        <begin position="193"/>
        <end position="204"/>
    </location>
</feature>
<evidence type="ECO:0000313" key="4">
    <source>
        <dbReference type="Proteomes" id="UP000007305"/>
    </source>
</evidence>
<feature type="compositionally biased region" description="Basic residues" evidence="1">
    <location>
        <begin position="147"/>
        <end position="157"/>
    </location>
</feature>
<name>A0A804NP04_MAIZE</name>
<feature type="compositionally biased region" description="Basic and acidic residues" evidence="1">
    <location>
        <begin position="220"/>
        <end position="242"/>
    </location>
</feature>
<reference evidence="4" key="1">
    <citation type="journal article" date="2009" name="Science">
        <title>The B73 maize genome: complexity, diversity, and dynamics.</title>
        <authorList>
            <person name="Schnable P.S."/>
            <person name="Ware D."/>
            <person name="Fulton R.S."/>
            <person name="Stein J.C."/>
            <person name="Wei F."/>
            <person name="Pasternak S."/>
            <person name="Liang C."/>
            <person name="Zhang J."/>
            <person name="Fulton L."/>
            <person name="Graves T.A."/>
            <person name="Minx P."/>
            <person name="Reily A.D."/>
            <person name="Courtney L."/>
            <person name="Kruchowski S.S."/>
            <person name="Tomlinson C."/>
            <person name="Strong C."/>
            <person name="Delehaunty K."/>
            <person name="Fronick C."/>
            <person name="Courtney B."/>
            <person name="Rock S.M."/>
            <person name="Belter E."/>
            <person name="Du F."/>
            <person name="Kim K."/>
            <person name="Abbott R.M."/>
            <person name="Cotton M."/>
            <person name="Levy A."/>
            <person name="Marchetto P."/>
            <person name="Ochoa K."/>
            <person name="Jackson S.M."/>
            <person name="Gillam B."/>
            <person name="Chen W."/>
            <person name="Yan L."/>
            <person name="Higginbotham J."/>
            <person name="Cardenas M."/>
            <person name="Waligorski J."/>
            <person name="Applebaum E."/>
            <person name="Phelps L."/>
            <person name="Falcone J."/>
            <person name="Kanchi K."/>
            <person name="Thane T."/>
            <person name="Scimone A."/>
            <person name="Thane N."/>
            <person name="Henke J."/>
            <person name="Wang T."/>
            <person name="Ruppert J."/>
            <person name="Shah N."/>
            <person name="Rotter K."/>
            <person name="Hodges J."/>
            <person name="Ingenthron E."/>
            <person name="Cordes M."/>
            <person name="Kohlberg S."/>
            <person name="Sgro J."/>
            <person name="Delgado B."/>
            <person name="Mead K."/>
            <person name="Chinwalla A."/>
            <person name="Leonard S."/>
            <person name="Crouse K."/>
            <person name="Collura K."/>
            <person name="Kudrna D."/>
            <person name="Currie J."/>
            <person name="He R."/>
            <person name="Angelova A."/>
            <person name="Rajasekar S."/>
            <person name="Mueller T."/>
            <person name="Lomeli R."/>
            <person name="Scara G."/>
            <person name="Ko A."/>
            <person name="Delaney K."/>
            <person name="Wissotski M."/>
            <person name="Lopez G."/>
            <person name="Campos D."/>
            <person name="Braidotti M."/>
            <person name="Ashley E."/>
            <person name="Golser W."/>
            <person name="Kim H."/>
            <person name="Lee S."/>
            <person name="Lin J."/>
            <person name="Dujmic Z."/>
            <person name="Kim W."/>
            <person name="Talag J."/>
            <person name="Zuccolo A."/>
            <person name="Fan C."/>
            <person name="Sebastian A."/>
            <person name="Kramer M."/>
            <person name="Spiegel L."/>
            <person name="Nascimento L."/>
            <person name="Zutavern T."/>
            <person name="Miller B."/>
            <person name="Ambroise C."/>
            <person name="Muller S."/>
            <person name="Spooner W."/>
            <person name="Narechania A."/>
            <person name="Ren L."/>
            <person name="Wei S."/>
            <person name="Kumari S."/>
            <person name="Faga B."/>
            <person name="Levy M.J."/>
            <person name="McMahan L."/>
            <person name="Van Buren P."/>
            <person name="Vaughn M.W."/>
            <person name="Ying K."/>
            <person name="Yeh C.-T."/>
            <person name="Emrich S.J."/>
            <person name="Jia Y."/>
            <person name="Kalyanaraman A."/>
            <person name="Hsia A.-P."/>
            <person name="Barbazuk W.B."/>
            <person name="Baucom R.S."/>
            <person name="Brutnell T.P."/>
            <person name="Carpita N.C."/>
            <person name="Chaparro C."/>
            <person name="Chia J.-M."/>
            <person name="Deragon J.-M."/>
            <person name="Estill J.C."/>
            <person name="Fu Y."/>
            <person name="Jeddeloh J.A."/>
            <person name="Han Y."/>
            <person name="Lee H."/>
            <person name="Li P."/>
            <person name="Lisch D.R."/>
            <person name="Liu S."/>
            <person name="Liu Z."/>
            <person name="Nagel D.H."/>
            <person name="McCann M.C."/>
            <person name="SanMiguel P."/>
            <person name="Myers A.M."/>
            <person name="Nettleton D."/>
            <person name="Nguyen J."/>
            <person name="Penning B.W."/>
            <person name="Ponnala L."/>
            <person name="Schneider K.L."/>
            <person name="Schwartz D.C."/>
            <person name="Sharma A."/>
            <person name="Soderlund C."/>
            <person name="Springer N.M."/>
            <person name="Sun Q."/>
            <person name="Wang H."/>
            <person name="Waterman M."/>
            <person name="Westerman R."/>
            <person name="Wolfgruber T.K."/>
            <person name="Yang L."/>
            <person name="Yu Y."/>
            <person name="Zhang L."/>
            <person name="Zhou S."/>
            <person name="Zhu Q."/>
            <person name="Bennetzen J.L."/>
            <person name="Dawe R.K."/>
            <person name="Jiang J."/>
            <person name="Jiang N."/>
            <person name="Presting G.G."/>
            <person name="Wessler S.R."/>
            <person name="Aluru S."/>
            <person name="Martienssen R.A."/>
            <person name="Clifton S.W."/>
            <person name="McCombie W.R."/>
            <person name="Wing R.A."/>
            <person name="Wilson R.K."/>
        </authorList>
    </citation>
    <scope>NUCLEOTIDE SEQUENCE [LARGE SCALE GENOMIC DNA]</scope>
    <source>
        <strain evidence="4">cv. B73</strain>
    </source>
</reference>
<feature type="compositionally biased region" description="Basic residues" evidence="1">
    <location>
        <begin position="54"/>
        <end position="72"/>
    </location>
</feature>
<keyword evidence="4" id="KW-1185">Reference proteome</keyword>
<sequence length="466" mass="52428">SELQLRTQKSATLLFFLSFSFPLLGLGGYSSCPTRKTAPARGRGHVLPAAPPGRPRRHGGGGVRARARGGRRRRCLRGGEIVQQPRVPDVRRPAPPRRVAALVLRRRGVVPVGGVPGGPAVRRRVGRLGPEPQGPEHGRHAGAGGRPQRRRRRRRRVRGADLQHLRHLARLPGGPPRLPDVRPRRRARRRRPRPDLRHAQAPERHGRRRGQPGVAGGALLRRDPDTRNERRQHERQGHAEPPHRRHRRRQRWGQYPQEEKYARDPERRELGPPAAHGRHLRSVPQDVQVRRPGLVLPPRGVPAGRVRRRGVRLGHRHPPREPVQGDHLLAPPEHRDHGLRPRHSAVGLCAVLEAEEGAQVPGVLERVPPLGGVHGDRAGRRQRLQGHGHPGRGAEVEDGLRRRRLRAGRRRRGAGGRHVGRRAAAPEAGGKDLQRRPLAAVYVIYIYIPHRRRRRGRLTIYLSDLI</sequence>
<dbReference type="InParanoid" id="A0A804NP04"/>
<keyword evidence="2" id="KW-0812">Transmembrane</keyword>
<feature type="compositionally biased region" description="Basic residues" evidence="1">
    <location>
        <begin position="183"/>
        <end position="192"/>
    </location>
</feature>
<feature type="region of interest" description="Disordered" evidence="1">
    <location>
        <begin position="35"/>
        <end position="72"/>
    </location>
</feature>
<dbReference type="AlphaFoldDB" id="A0A804NP04"/>
<feature type="region of interest" description="Disordered" evidence="1">
    <location>
        <begin position="115"/>
        <end position="302"/>
    </location>
</feature>